<dbReference type="HOGENOM" id="CLU_2565886_0_0_2"/>
<keyword evidence="1" id="KW-1133">Transmembrane helix</keyword>
<accession>G7VIH0</accession>
<keyword evidence="1" id="KW-0812">Transmembrane</keyword>
<dbReference type="RefSeq" id="WP_014289275.1">
    <property type="nucleotide sequence ID" value="NC_016645.1"/>
</dbReference>
<proteinExistence type="predicted"/>
<dbReference type="STRING" id="1104324.P186_2055"/>
<protein>
    <submittedName>
        <fullName evidence="2">Uncharacterized protein</fullName>
    </submittedName>
</protein>
<name>G7VIH0_9CREN</name>
<evidence type="ECO:0000313" key="2">
    <source>
        <dbReference type="EMBL" id="AET33450.1"/>
    </source>
</evidence>
<gene>
    <name evidence="2" type="ORF">P186_2055</name>
</gene>
<sequence length="81" mass="8780">MRLPYIAMATLAGLASAFFIHLGVSTVDVVVSIYALIYWAVAPFLRPLPRPLGLLYTVIGAVLLAAFAYFAALRILSILKL</sequence>
<dbReference type="GeneID" id="11596543"/>
<feature type="transmembrane region" description="Helical" evidence="1">
    <location>
        <begin position="12"/>
        <end position="41"/>
    </location>
</feature>
<feature type="transmembrane region" description="Helical" evidence="1">
    <location>
        <begin position="53"/>
        <end position="76"/>
    </location>
</feature>
<organism evidence="2 3">
    <name type="scientific">Pyrobaculum ferrireducens</name>
    <dbReference type="NCBI Taxonomy" id="1104324"/>
    <lineage>
        <taxon>Archaea</taxon>
        <taxon>Thermoproteota</taxon>
        <taxon>Thermoprotei</taxon>
        <taxon>Thermoproteales</taxon>
        <taxon>Thermoproteaceae</taxon>
        <taxon>Pyrobaculum</taxon>
    </lineage>
</organism>
<dbReference type="AlphaFoldDB" id="G7VIH0"/>
<dbReference type="Proteomes" id="UP000005867">
    <property type="component" value="Chromosome"/>
</dbReference>
<dbReference type="BioCyc" id="PSP1104324:GJSN-2006-MONOMER"/>
<reference evidence="2 3" key="1">
    <citation type="journal article" date="2012" name="J. Bacteriol.">
        <title>Complete genome sequence of strain 1860, a crenarchaeon of the genus pyrobaculum able to grow with various electron acceptors.</title>
        <authorList>
            <person name="Mardanov A.V."/>
            <person name="Gumerov V.M."/>
            <person name="Slobodkina G.B."/>
            <person name="Beletsky A.V."/>
            <person name="Bonch-Osmolovskaya E.A."/>
            <person name="Ravin N.V."/>
            <person name="Skryabin K.G."/>
        </authorList>
    </citation>
    <scope>NUCLEOTIDE SEQUENCE [LARGE SCALE GENOMIC DNA]</scope>
    <source>
        <strain evidence="2 3">1860</strain>
    </source>
</reference>
<dbReference type="OrthoDB" id="379474at2157"/>
<evidence type="ECO:0000256" key="1">
    <source>
        <dbReference type="SAM" id="Phobius"/>
    </source>
</evidence>
<keyword evidence="1" id="KW-0472">Membrane</keyword>
<dbReference type="eggNOG" id="arCOG11497">
    <property type="taxonomic scope" value="Archaea"/>
</dbReference>
<evidence type="ECO:0000313" key="3">
    <source>
        <dbReference type="Proteomes" id="UP000005867"/>
    </source>
</evidence>
<dbReference type="KEGG" id="pyr:P186_2055"/>
<keyword evidence="3" id="KW-1185">Reference proteome</keyword>
<dbReference type="EMBL" id="CP003098">
    <property type="protein sequence ID" value="AET33450.1"/>
    <property type="molecule type" value="Genomic_DNA"/>
</dbReference>